<keyword evidence="3" id="KW-1185">Reference proteome</keyword>
<evidence type="ECO:0000313" key="2">
    <source>
        <dbReference type="EMBL" id="POH69397.1"/>
    </source>
</evidence>
<feature type="transmembrane region" description="Helical" evidence="1">
    <location>
        <begin position="35"/>
        <end position="53"/>
    </location>
</feature>
<feature type="transmembrane region" description="Helical" evidence="1">
    <location>
        <begin position="65"/>
        <end position="88"/>
    </location>
</feature>
<feature type="transmembrane region" description="Helical" evidence="1">
    <location>
        <begin position="12"/>
        <end position="29"/>
    </location>
</feature>
<organism evidence="2 3">
    <name type="scientific">Cryobacterium zongtaii</name>
    <dbReference type="NCBI Taxonomy" id="1259217"/>
    <lineage>
        <taxon>Bacteria</taxon>
        <taxon>Bacillati</taxon>
        <taxon>Actinomycetota</taxon>
        <taxon>Actinomycetes</taxon>
        <taxon>Micrococcales</taxon>
        <taxon>Microbacteriaceae</taxon>
        <taxon>Cryobacterium</taxon>
    </lineage>
</organism>
<evidence type="ECO:0000313" key="3">
    <source>
        <dbReference type="Proteomes" id="UP000237340"/>
    </source>
</evidence>
<feature type="transmembrane region" description="Helical" evidence="1">
    <location>
        <begin position="121"/>
        <end position="140"/>
    </location>
</feature>
<evidence type="ECO:0000256" key="1">
    <source>
        <dbReference type="SAM" id="Phobius"/>
    </source>
</evidence>
<dbReference type="AlphaFoldDB" id="A0A2S3ZLP9"/>
<feature type="transmembrane region" description="Helical" evidence="1">
    <location>
        <begin position="147"/>
        <end position="166"/>
    </location>
</feature>
<dbReference type="RefSeq" id="WP_103459359.1">
    <property type="nucleotide sequence ID" value="NZ_PPXD01000004.1"/>
</dbReference>
<dbReference type="Proteomes" id="UP000237340">
    <property type="component" value="Unassembled WGS sequence"/>
</dbReference>
<accession>A0A2S3ZLP9</accession>
<name>A0A2S3ZLP9_9MICO</name>
<gene>
    <name evidence="2" type="ORF">C3B61_01975</name>
</gene>
<proteinExistence type="predicted"/>
<sequence length="207" mass="21210">MTTRWARFARGWIVAAVSTFVAALSHTVGGGGVPGLLAVVVSLAFAGIVSIALSGRTLSTWRLTAAVLLSQLIFHGLFSFGSAGGALVTTDASTAHAHSAGSVAVLVPSSMQAGTMSGADHGLMMTGAHVLAAVVTVLALRFGERAFWGLFSTATVALQALVRILVLTPIPNIPQTISASSAALPPRDLLVLLSPMRHRGPPVHLFA</sequence>
<keyword evidence="1" id="KW-0812">Transmembrane</keyword>
<keyword evidence="1" id="KW-0472">Membrane</keyword>
<keyword evidence="1" id="KW-1133">Transmembrane helix</keyword>
<comment type="caution">
    <text evidence="2">The sequence shown here is derived from an EMBL/GenBank/DDBJ whole genome shotgun (WGS) entry which is preliminary data.</text>
</comment>
<protein>
    <submittedName>
        <fullName evidence="2">Uncharacterized protein</fullName>
    </submittedName>
</protein>
<reference evidence="2 3" key="1">
    <citation type="submission" date="2018-01" db="EMBL/GenBank/DDBJ databases">
        <title>Cryobacterium sp. nov., from glaciers in China.</title>
        <authorList>
            <person name="Liu Q."/>
            <person name="Xin Y.-H."/>
        </authorList>
    </citation>
    <scope>NUCLEOTIDE SEQUENCE [LARGE SCALE GENOMIC DNA]</scope>
    <source>
        <strain evidence="2 3">TMN-42</strain>
    </source>
</reference>
<dbReference type="EMBL" id="PPXD01000004">
    <property type="protein sequence ID" value="POH69397.1"/>
    <property type="molecule type" value="Genomic_DNA"/>
</dbReference>